<name>A0A1Y1KSG9_PHOPY</name>
<feature type="region of interest" description="Disordered" evidence="2">
    <location>
        <begin position="1623"/>
        <end position="1642"/>
    </location>
</feature>
<feature type="region of interest" description="Disordered" evidence="2">
    <location>
        <begin position="77"/>
        <end position="99"/>
    </location>
</feature>
<feature type="coiled-coil region" evidence="1">
    <location>
        <begin position="2741"/>
        <end position="2775"/>
    </location>
</feature>
<feature type="coiled-coil region" evidence="1">
    <location>
        <begin position="36"/>
        <end position="63"/>
    </location>
</feature>
<dbReference type="Gene3D" id="1.10.287.1490">
    <property type="match status" value="1"/>
</dbReference>
<feature type="compositionally biased region" description="Basic and acidic residues" evidence="2">
    <location>
        <begin position="378"/>
        <end position="389"/>
    </location>
</feature>
<feature type="region of interest" description="Disordered" evidence="2">
    <location>
        <begin position="1"/>
        <end position="31"/>
    </location>
</feature>
<dbReference type="EMBL" id="GEZM01079730">
    <property type="protein sequence ID" value="JAV62376.1"/>
    <property type="molecule type" value="Transcribed_RNA"/>
</dbReference>
<protein>
    <submittedName>
        <fullName evidence="3">Uncharacterized protein</fullName>
    </submittedName>
</protein>
<feature type="coiled-coil region" evidence="1">
    <location>
        <begin position="2315"/>
        <end position="2587"/>
    </location>
</feature>
<feature type="coiled-coil region" evidence="1">
    <location>
        <begin position="1697"/>
        <end position="1731"/>
    </location>
</feature>
<feature type="coiled-coil region" evidence="1">
    <location>
        <begin position="724"/>
        <end position="814"/>
    </location>
</feature>
<feature type="region of interest" description="Disordered" evidence="2">
    <location>
        <begin position="376"/>
        <end position="412"/>
    </location>
</feature>
<feature type="coiled-coil region" evidence="1">
    <location>
        <begin position="1134"/>
        <end position="1545"/>
    </location>
</feature>
<keyword evidence="1" id="KW-0175">Coiled coil</keyword>
<feature type="coiled-coil region" evidence="1">
    <location>
        <begin position="838"/>
        <end position="976"/>
    </location>
</feature>
<feature type="compositionally biased region" description="Basic residues" evidence="2">
    <location>
        <begin position="390"/>
        <end position="400"/>
    </location>
</feature>
<feature type="compositionally biased region" description="Basic and acidic residues" evidence="2">
    <location>
        <begin position="401"/>
        <end position="412"/>
    </location>
</feature>
<proteinExistence type="predicted"/>
<dbReference type="PANTHER" id="PTHR23159:SF31">
    <property type="entry name" value="CENTROSOME-ASSOCIATED PROTEIN CEP250 ISOFORM X1"/>
    <property type="match status" value="1"/>
</dbReference>
<feature type="coiled-coil region" evidence="1">
    <location>
        <begin position="1001"/>
        <end position="1109"/>
    </location>
</feature>
<organism evidence="3">
    <name type="scientific">Photinus pyralis</name>
    <name type="common">Common eastern firefly</name>
    <name type="synonym">Lampyris pyralis</name>
    <dbReference type="NCBI Taxonomy" id="7054"/>
    <lineage>
        <taxon>Eukaryota</taxon>
        <taxon>Metazoa</taxon>
        <taxon>Ecdysozoa</taxon>
        <taxon>Arthropoda</taxon>
        <taxon>Hexapoda</taxon>
        <taxon>Insecta</taxon>
        <taxon>Pterygota</taxon>
        <taxon>Neoptera</taxon>
        <taxon>Endopterygota</taxon>
        <taxon>Coleoptera</taxon>
        <taxon>Polyphaga</taxon>
        <taxon>Elateriformia</taxon>
        <taxon>Elateroidea</taxon>
        <taxon>Lampyridae</taxon>
        <taxon>Lampyrinae</taxon>
        <taxon>Photinus</taxon>
    </lineage>
</organism>
<feature type="coiled-coil region" evidence="1">
    <location>
        <begin position="233"/>
        <end position="278"/>
    </location>
</feature>
<dbReference type="SUPFAM" id="SSF161270">
    <property type="entry name" value="PspA lactotransferrin-binding region"/>
    <property type="match status" value="1"/>
</dbReference>
<sequence>MWVGSGSEPDPGGGKGEEGSTGASSHQEFIDLKDQFEQQQVLIAQLKEMLRKTENTNVTQEKVEEYANTLTRMSARVKKNRLQRSEQGDEGTASETPASEKIMLLRQQLEENRLRLAERGKFQKGMEETVTQLKAQLDDSQQLISLTPLKPSVADTRTDYSIDTSHEELYNLLVIKDKKITELNAKVHKLEGNVLDLQENLKEKDSVIDARTKAITLMTESLSKKGKNTLDALDDTKEQMRKMQENFVTLEMEMKAEKEELVNRLEQKIALVTELQSANFTLDRSNSALQEDVKIYRSKLEEVLYASVDKETGALQDPVELSEQLNAKMAEIFALNEENAMLKTEIIKVTSHSDNLQPEVVALRNRVSELESLNAELSRLEGSPRDSPQRGKKGKKGPKGKAKEVDPQKVIDGLKDDCDKHKAKVMEHELTIQELNATVAELQAASQSSPVETEEVAKLKKQVDEGNKNMIKIKAQHKSKLKELNKKIDELKKGAAGQDGIVEQQNEITKLREAIGELEKSKEELLLKLETDSSNTERIKELEAQLFEQSELLDNKESQLKSYKTELLSLSERFNKLSQIENDQVATEMTSIHFEEQLDNLELEKKALIEKNDLIMLEKESLLEKLENLATEKQEIASKLDSYMQENMDLIDKLEKLSAEKVSSAESIEMVENLTQQEKLELEAYQQSLELNSGGAIETLDPNPELNESVNQLTEETCDLLRKIELFTEERKEVMEKMETLATENSQLNMKVQEIENNRDILSETYEQLQNEKESVEQERNTLKLLEQELNNEIAQLKKENEMLKHEIKSGSENEQVMAFETVMPLDDTKDAELQKQIDEYRSLVELQKSEIKELKAELLSYKDLPVANRELHEKITTLEEQYAALKSENDNLSKTIKETSEVVQEKHVMETELTTVRRRIDEYDAKLRENLDELENYKAIIEENREELISSSNIIADLQEKVQEKQSEIGHYQNEVSHLNSVIAELNSALSHLDSENRKNNEYVDTIEAMSGQLQELKALLNENINQIEVYERELQQNSVTIGKLNTQLKELGERLLDMEHELACKDDEISKLNKERDNKEVMIVNLQDQLRQKEERFREVCESLNAKYLTLQSQIEQNAGSLSNIKDPLSKIEALETKNKEQLEKMKKIAANLKKKTTAYSELELKCKDLTQTLETREKEKQFLQESIDNHEDEIKSQMQQLQNLEEKMAAIETLLTQKSNELDERSREITTLKQNFEELQHANRDFESQLNALRTETEMQHSNESNFFNIEINEKNQIIENLNRLLESTQYQAETNTNALQAKITEMDMVVENQETEISKFKEKINKLEEFISTIEERRLSLEKQTVELNAQLLEKSNSYEEISQAEDVLERRLEALTAHDEQVQRRLHTAVVENQELTEQNQRLMEENDELKHHLSAATEKNLQSSSDQETLASLQGELSHLNEVIGRLENENKHLHENYERKLGEKAADIETLEFEQQNQVEQIALERKRLIAQCEQKEDELREYVEKQSLYIEDIMNYKQKLDQQQSDFEEQMKVFEKLSDEHRKNLTVLEDLDSEYRELKVKNVEFADLVRLRDEEVHKLTREMNELRSQLQQHMEINSDLAQQNSSLTDRIQGLEQKREEPKTKEPEPISTFTWSDSTTDDPFDFVKKEAVVVEPVVQDLFQTPAESENKSNDTTDDLTLKIKSLEFLLYNTEKEKEDLSVQCRQLTTEIASLIYERQAAENNRPVVCHKCRKVEAEDDLNEQIIPSENVAITEADLRQLRQVEFQPTKPCIDTPDSKIPVTEDVIPQTTAYLCFPSDSPHEESADFASSLHLDTFDDNDDGWGCGPEEAKLEEVYQQQTTPGTFNQNLNLHIEELDEKVRALEMERDRHLEEIKQLQIKSGKLIKKLKEYKSANDKLTSDIKRLDFVGLDDALQDELQSQIVHLEKRVKETSAELQKEKTEKNGLLQKVGTLQASNERMNELKEKQNVDFIMLQRRNNELTAKLEQFEWGNEGFDSPAHAKAEPASTSVDSYTAKIEELNETIKDLTLDNEELQTMLEEQRLLRLNAEKTKAVEPDLANMKTEEEYLKVVTECRSLNDQLLSSLEDKKSMQEELNSLIKVKAELEIDYERLSKEKAELDVQLSQISLTLENKERQGHENQATAQTELEEARRRILELGDQVDGLDKELQSKILRLEEVEETVRSITEEKSELARRVEERDAELSELKALCADIDDRKLGLEEVSRQVQRLTDEKGTLFEQVRLQGEELAEKSRRLDEADLERATYQSSLEKLAEEWRQRVDQRGSDVAESWKLHLEAQETEFSQVQGQLRKEISDLEEKVNILVNENNELRRNVDAEIKNEVDKMSALQQYINELTHSLQECQAKISEQERQLTESAQCYSQIQEKDSEIAELRSLQIERDDKIEELNKQLESVQRQLDEHVELKANLENELVAKEAANERLMLDTQQKDTNLSEIQNDKRILESEITTLKSQMEDKLRAVDLLTTQIKTYNANADDKDHRIADLTNQLLQLTALSDENRRQIADLLSEVDRYKQAKEALESKDSALTLQLGNLKVLINEKEKEFESLSQQYLQNESELKLHYDNQLRSKDSELEIANARLLQHAQSNEAFAEQQSQLNALVAERDELRRKLAEEEALSGEENKQLNDLRAIIEDQVLKIEEQKRELYEKSKDYDSLIAELDLRKPSVNVHQSEPVYPERESASDNPEIFEPTSRAELDLALYMLHQRDVRCEELTVELMQLLEERDTLQLKLSNAIREREELRRKYTPELLSESVSEEPLTPTKQSIPAFVELAKADDTTPLANKLSQLKSVGYRKDKTLLDEQEQRQLLQLSLMQQHREVASRLPPEAAAKLVQDASYTLSRDVQSPPKVLLNWLWGKSTPKVNEI</sequence>
<accession>A0A1Y1KSG9</accession>
<evidence type="ECO:0000256" key="1">
    <source>
        <dbReference type="SAM" id="Coils"/>
    </source>
</evidence>
<feature type="coiled-coil region" evidence="1">
    <location>
        <begin position="2620"/>
        <end position="2689"/>
    </location>
</feature>
<feature type="coiled-coil region" evidence="1">
    <location>
        <begin position="2018"/>
        <end position="2059"/>
    </location>
</feature>
<feature type="coiled-coil region" evidence="1">
    <location>
        <begin position="2096"/>
        <end position="2284"/>
    </location>
</feature>
<evidence type="ECO:0000256" key="2">
    <source>
        <dbReference type="SAM" id="MobiDB-lite"/>
    </source>
</evidence>
<feature type="compositionally biased region" description="Basic and acidic residues" evidence="2">
    <location>
        <begin position="1623"/>
        <end position="1635"/>
    </location>
</feature>
<feature type="coiled-coil region" evidence="1">
    <location>
        <begin position="1854"/>
        <end position="1957"/>
    </location>
</feature>
<evidence type="ECO:0000313" key="3">
    <source>
        <dbReference type="EMBL" id="JAV62376.1"/>
    </source>
</evidence>
<feature type="compositionally biased region" description="Low complexity" evidence="2">
    <location>
        <begin position="1"/>
        <end position="10"/>
    </location>
</feature>
<reference evidence="3" key="1">
    <citation type="journal article" date="2016" name="Sci. Rep.">
        <title>Molecular characterization of firefly nuptial gifts: a multi-omics approach sheds light on postcopulatory sexual selection.</title>
        <authorList>
            <person name="Al-Wathiqui N."/>
            <person name="Fallon T.R."/>
            <person name="South A."/>
            <person name="Weng J.K."/>
            <person name="Lewis S.M."/>
        </authorList>
    </citation>
    <scope>NUCLEOTIDE SEQUENCE</scope>
</reference>
<dbReference type="PANTHER" id="PTHR23159">
    <property type="entry name" value="CENTROSOMAL PROTEIN 2"/>
    <property type="match status" value="1"/>
</dbReference>